<dbReference type="SUPFAM" id="SSF51735">
    <property type="entry name" value="NAD(P)-binding Rossmann-fold domains"/>
    <property type="match status" value="1"/>
</dbReference>
<dbReference type="InterPro" id="IPR036291">
    <property type="entry name" value="NAD(P)-bd_dom_sf"/>
</dbReference>
<name>A0A1B2IWM2_9LACO</name>
<dbReference type="GO" id="GO:0016491">
    <property type="term" value="F:oxidoreductase activity"/>
    <property type="evidence" value="ECO:0007669"/>
    <property type="project" value="UniProtKB-KW"/>
</dbReference>
<dbReference type="PRINTS" id="PR00080">
    <property type="entry name" value="SDRFAMILY"/>
</dbReference>
<dbReference type="Proteomes" id="UP000093267">
    <property type="component" value="Chromosome"/>
</dbReference>
<dbReference type="OrthoDB" id="9775296at2"/>
<dbReference type="NCBIfam" id="NF004826">
    <property type="entry name" value="PRK06182.1"/>
    <property type="match status" value="1"/>
</dbReference>
<accession>A0A1B2IWM2</accession>
<dbReference type="Pfam" id="PF00106">
    <property type="entry name" value="adh_short"/>
    <property type="match status" value="1"/>
</dbReference>
<gene>
    <name evidence="4" type="ORF">AYR63_04395</name>
</gene>
<evidence type="ECO:0000313" key="4">
    <source>
        <dbReference type="EMBL" id="ANZ66447.1"/>
    </source>
</evidence>
<reference evidence="4 5" key="1">
    <citation type="submission" date="2016-03" db="EMBL/GenBank/DDBJ databases">
        <title>Pediococcus and Lactobacillus from brewery environment - whole genome sequencing and assembly.</title>
        <authorList>
            <person name="Behr J."/>
            <person name="Geissler A.J."/>
            <person name="Vogel R.F."/>
        </authorList>
    </citation>
    <scope>NUCLEOTIDE SEQUENCE [LARGE SCALE GENOMIC DNA]</scope>
    <source>
        <strain evidence="4 5">TMW 1.1995</strain>
    </source>
</reference>
<dbReference type="PRINTS" id="PR00081">
    <property type="entry name" value="GDHRDH"/>
</dbReference>
<proteinExistence type="inferred from homology"/>
<sequence length="269" mass="29412">MKKIAVVTGASSGIGYQTALDFAAQGYTVVGGARHLKNADELVKAGVVFHPLDVTDHDSVQDFVQFIKSTYGRVDVLVNAAGYGSFGALEEVPLDEARRQLDVNLFGIVDLIQQVTPIMRTQHSGRIINISSLAGQSYSALAGWYYISKHALETMSDVLRLELKPFGIDVVIVEPGITKTNWANVTNEQMLKVTPKTSPYRKAAEKQASMITQATQTVAQVASVIAKAATADKPKIRYQVTRQDKIAMKGARLMPYKVLDKVAERMLKV</sequence>
<dbReference type="PANTHER" id="PTHR44169">
    <property type="entry name" value="NADPH-DEPENDENT 1-ACYLDIHYDROXYACETONE PHOSPHATE REDUCTASE"/>
    <property type="match status" value="1"/>
</dbReference>
<dbReference type="RefSeq" id="WP_065901759.1">
    <property type="nucleotide sequence ID" value="NZ_CP014912.1"/>
</dbReference>
<dbReference type="InterPro" id="IPR002347">
    <property type="entry name" value="SDR_fam"/>
</dbReference>
<keyword evidence="2" id="KW-0560">Oxidoreductase</keyword>
<dbReference type="EMBL" id="CP014924">
    <property type="protein sequence ID" value="ANZ66447.1"/>
    <property type="molecule type" value="Genomic_DNA"/>
</dbReference>
<dbReference type="AlphaFoldDB" id="A0A1B2IWM2"/>
<evidence type="ECO:0000256" key="3">
    <source>
        <dbReference type="RuleBase" id="RU000363"/>
    </source>
</evidence>
<keyword evidence="5" id="KW-1185">Reference proteome</keyword>
<comment type="similarity">
    <text evidence="1 3">Belongs to the short-chain dehydrogenases/reductases (SDR) family.</text>
</comment>
<evidence type="ECO:0000256" key="2">
    <source>
        <dbReference type="ARBA" id="ARBA00023002"/>
    </source>
</evidence>
<dbReference type="PANTHER" id="PTHR44169:SF6">
    <property type="entry name" value="NADPH-DEPENDENT 1-ACYLDIHYDROXYACETONE PHOSPHATE REDUCTASE"/>
    <property type="match status" value="1"/>
</dbReference>
<evidence type="ECO:0000313" key="5">
    <source>
        <dbReference type="Proteomes" id="UP000093267"/>
    </source>
</evidence>
<dbReference type="KEGG" id="lpd:AYR62_13165"/>
<protein>
    <submittedName>
        <fullName evidence="4">Short-chain dehydrogenase</fullName>
    </submittedName>
</protein>
<dbReference type="CDD" id="cd05374">
    <property type="entry name" value="17beta-HSD-like_SDR_c"/>
    <property type="match status" value="1"/>
</dbReference>
<evidence type="ECO:0000256" key="1">
    <source>
        <dbReference type="ARBA" id="ARBA00006484"/>
    </source>
</evidence>
<organism evidence="4 5">
    <name type="scientific">Secundilactobacillus paracollinoides</name>
    <dbReference type="NCBI Taxonomy" id="240427"/>
    <lineage>
        <taxon>Bacteria</taxon>
        <taxon>Bacillati</taxon>
        <taxon>Bacillota</taxon>
        <taxon>Bacilli</taxon>
        <taxon>Lactobacillales</taxon>
        <taxon>Lactobacillaceae</taxon>
        <taxon>Secundilactobacillus</taxon>
    </lineage>
</organism>
<dbReference type="Gene3D" id="3.40.50.720">
    <property type="entry name" value="NAD(P)-binding Rossmann-like Domain"/>
    <property type="match status" value="1"/>
</dbReference>